<dbReference type="Proteomes" id="UP000653156">
    <property type="component" value="Chromosome"/>
</dbReference>
<evidence type="ECO:0000313" key="2">
    <source>
        <dbReference type="Proteomes" id="UP000653156"/>
    </source>
</evidence>
<evidence type="ECO:0000313" key="1">
    <source>
        <dbReference type="EMBL" id="QRQ82999.1"/>
    </source>
</evidence>
<reference evidence="1" key="1">
    <citation type="submission" date="2021-02" db="EMBL/GenBank/DDBJ databases">
        <title>Neisseriaceae sp. 26B isolated from the cloaca of a Common Toad-headed Turtle (Mesoclemmys nasuta).</title>
        <authorList>
            <person name="Spergser J."/>
            <person name="Busse H.-J."/>
        </authorList>
    </citation>
    <scope>NUCLEOTIDE SEQUENCE</scope>
    <source>
        <strain evidence="1">26B</strain>
    </source>
</reference>
<dbReference type="KEGG" id="ptes:JQU52_06420"/>
<dbReference type="RefSeq" id="WP_230340298.1">
    <property type="nucleotide sequence ID" value="NZ_CP069798.1"/>
</dbReference>
<accession>A0A892ZQC2</accession>
<keyword evidence="2" id="KW-1185">Reference proteome</keyword>
<dbReference type="EMBL" id="CP069798">
    <property type="protein sequence ID" value="QRQ82999.1"/>
    <property type="molecule type" value="Genomic_DNA"/>
</dbReference>
<organism evidence="1 2">
    <name type="scientific">Paralysiella testudinis</name>
    <dbReference type="NCBI Taxonomy" id="2809020"/>
    <lineage>
        <taxon>Bacteria</taxon>
        <taxon>Pseudomonadati</taxon>
        <taxon>Pseudomonadota</taxon>
        <taxon>Betaproteobacteria</taxon>
        <taxon>Neisseriales</taxon>
        <taxon>Neisseriaceae</taxon>
        <taxon>Paralysiella</taxon>
    </lineage>
</organism>
<dbReference type="AlphaFoldDB" id="A0A892ZQC2"/>
<protein>
    <submittedName>
        <fullName evidence="1">Uncharacterized protein</fullName>
    </submittedName>
</protein>
<name>A0A892ZQC2_9NEIS</name>
<gene>
    <name evidence="1" type="ORF">JQU52_06420</name>
</gene>
<sequence>MTVPHQLPDFKHIRIQGLPKSIIEQFIDSLSLDDGETVVWSEAFYAMVFLNGNKVALQLGRIIDDHHLFMSQPKEILHVLEAGWDKDNGTLYDERVINFGASSSSIYMLVQDLIQLIQAKQLHLQ</sequence>
<proteinExistence type="predicted"/>